<evidence type="ECO:0000256" key="1">
    <source>
        <dbReference type="SAM" id="Phobius"/>
    </source>
</evidence>
<dbReference type="EMBL" id="CP041036">
    <property type="protein sequence ID" value="QDE32686.1"/>
    <property type="molecule type" value="Genomic_DNA"/>
</dbReference>
<keyword evidence="1" id="KW-0812">Transmembrane</keyword>
<sequence length="244" mass="27172">MKIKILFTVFLIISSLPIVAQDNILTAGTDFQISIPSDWVEIPRDVLDQYEKSVKNATGQAQTFEYGYQSTSAVNWFEHPYALVQVKRTGRVPEGQLKQYKKIENGFEKGIKKVEESAGDLLSNVSMGETLYDQDKHILWSAMSMEVADIGKVKGLIAIKLTEYGIVQFMGYGKEDGFSKLKPTYNNMIHSITVDPSDVYKPRITDNAPTLFGINLGQTLIASIIGGLIGGVFGLFKYLTRKKS</sequence>
<accession>A0A4Y5YJI3</accession>
<protein>
    <submittedName>
        <fullName evidence="3">Uncharacterized protein</fullName>
    </submittedName>
</protein>
<dbReference type="Proteomes" id="UP000319809">
    <property type="component" value="Chromosome"/>
</dbReference>
<feature type="chain" id="PRO_5021244343" evidence="2">
    <location>
        <begin position="21"/>
        <end position="244"/>
    </location>
</feature>
<evidence type="ECO:0000256" key="2">
    <source>
        <dbReference type="SAM" id="SignalP"/>
    </source>
</evidence>
<keyword evidence="4" id="KW-1185">Reference proteome</keyword>
<dbReference type="RefSeq" id="WP_140235206.1">
    <property type="nucleotide sequence ID" value="NZ_CP041036.1"/>
</dbReference>
<feature type="signal peptide" evidence="2">
    <location>
        <begin position="1"/>
        <end position="20"/>
    </location>
</feature>
<proteinExistence type="predicted"/>
<keyword evidence="2" id="KW-0732">Signal</keyword>
<dbReference type="KEGG" id="spol:FH971_17995"/>
<keyword evidence="1" id="KW-0472">Membrane</keyword>
<evidence type="ECO:0000313" key="4">
    <source>
        <dbReference type="Proteomes" id="UP000319809"/>
    </source>
</evidence>
<feature type="transmembrane region" description="Helical" evidence="1">
    <location>
        <begin position="220"/>
        <end position="239"/>
    </location>
</feature>
<name>A0A4Y5YJI3_9GAMM</name>
<reference evidence="3 4" key="1">
    <citation type="submission" date="2019-06" db="EMBL/GenBank/DDBJ databases">
        <title>The genome of Shewanella sp. SM1901.</title>
        <authorList>
            <person name="Cha Q."/>
        </authorList>
    </citation>
    <scope>NUCLEOTIDE SEQUENCE [LARGE SCALE GENOMIC DNA]</scope>
    <source>
        <strain evidence="3 4">SM1901</strain>
    </source>
</reference>
<gene>
    <name evidence="3" type="ORF">FH971_17995</name>
</gene>
<evidence type="ECO:0000313" key="3">
    <source>
        <dbReference type="EMBL" id="QDE32686.1"/>
    </source>
</evidence>
<dbReference type="AlphaFoldDB" id="A0A4Y5YJI3"/>
<organism evidence="3 4">
    <name type="scientific">Shewanella polaris</name>
    <dbReference type="NCBI Taxonomy" id="2588449"/>
    <lineage>
        <taxon>Bacteria</taxon>
        <taxon>Pseudomonadati</taxon>
        <taxon>Pseudomonadota</taxon>
        <taxon>Gammaproteobacteria</taxon>
        <taxon>Alteromonadales</taxon>
        <taxon>Shewanellaceae</taxon>
        <taxon>Shewanella</taxon>
    </lineage>
</organism>
<keyword evidence="1" id="KW-1133">Transmembrane helix</keyword>